<evidence type="ECO:0000313" key="4">
    <source>
        <dbReference type="Proteomes" id="UP000062160"/>
    </source>
</evidence>
<evidence type="ECO:0000256" key="2">
    <source>
        <dbReference type="SAM" id="SignalP"/>
    </source>
</evidence>
<evidence type="ECO:0000256" key="1">
    <source>
        <dbReference type="SAM" id="MobiDB-lite"/>
    </source>
</evidence>
<dbReference type="PROSITE" id="PS51257">
    <property type="entry name" value="PROKAR_LIPOPROTEIN"/>
    <property type="match status" value="1"/>
</dbReference>
<dbReference type="RefSeq" id="WP_059031906.1">
    <property type="nucleotide sequence ID" value="NZ_DF977000.1"/>
</dbReference>
<sequence length="246" mass="28004">MNRLKLVGKLSIFMLVALMILTGCSKGDSASPGTSNTQNNPSGTKETSSQEDSVVLPVQNTDDEDTQDDSKNGDDVNTEEEPAFNIEEAEQIEGWKKIIVKDYAYVTEDWVSYSFRENSPIISYSLEFPSQWKVEYSIFTDENGEKIGELLPPVMMKEGQTLLDTWKPSDDYELISKEDIKVGELTGVKIITKSYPYGGDIDVWYPHTYYLTDGKRVFIISFYTLDIDLQKQELFDKIISTFKFLD</sequence>
<dbReference type="EMBL" id="DF977000">
    <property type="protein sequence ID" value="GAQ24770.1"/>
    <property type="molecule type" value="Genomic_DNA"/>
</dbReference>
<reference evidence="3" key="1">
    <citation type="journal article" date="2016" name="Genome Announc.">
        <title>Draft Genome Sequence of the Syntrophic Lactate-Degrading Bacterium Tepidanaerobacter syntrophicus JLT.</title>
        <authorList>
            <person name="Matsuura N."/>
            <person name="Ohashi A."/>
            <person name="Tourlousse D.M."/>
            <person name="Sekiguchi Y."/>
        </authorList>
    </citation>
    <scope>NUCLEOTIDE SEQUENCE [LARGE SCALE GENOMIC DNA]</scope>
    <source>
        <strain evidence="3">JL</strain>
    </source>
</reference>
<feature type="compositionally biased region" description="Polar residues" evidence="1">
    <location>
        <begin position="31"/>
        <end position="52"/>
    </location>
</feature>
<dbReference type="STRING" id="224999.GCA_001485475_00776"/>
<dbReference type="AlphaFoldDB" id="A0A0U9HD88"/>
<gene>
    <name evidence="3" type="ORF">TSYNT_6150</name>
</gene>
<evidence type="ECO:0008006" key="5">
    <source>
        <dbReference type="Google" id="ProtNLM"/>
    </source>
</evidence>
<name>A0A0U9HD88_9FIRM</name>
<keyword evidence="2" id="KW-0732">Signal</keyword>
<dbReference type="OrthoDB" id="9937662at2"/>
<keyword evidence="4" id="KW-1185">Reference proteome</keyword>
<feature type="chain" id="PRO_5039704602" description="Lipoprotein" evidence="2">
    <location>
        <begin position="31"/>
        <end position="246"/>
    </location>
</feature>
<organism evidence="3">
    <name type="scientific">Tepidanaerobacter syntrophicus</name>
    <dbReference type="NCBI Taxonomy" id="224999"/>
    <lineage>
        <taxon>Bacteria</taxon>
        <taxon>Bacillati</taxon>
        <taxon>Bacillota</taxon>
        <taxon>Clostridia</taxon>
        <taxon>Thermosediminibacterales</taxon>
        <taxon>Tepidanaerobacteraceae</taxon>
        <taxon>Tepidanaerobacter</taxon>
    </lineage>
</organism>
<feature type="signal peptide" evidence="2">
    <location>
        <begin position="1"/>
        <end position="30"/>
    </location>
</feature>
<evidence type="ECO:0000313" key="3">
    <source>
        <dbReference type="EMBL" id="GAQ24770.1"/>
    </source>
</evidence>
<proteinExistence type="predicted"/>
<feature type="region of interest" description="Disordered" evidence="1">
    <location>
        <begin position="26"/>
        <end position="81"/>
    </location>
</feature>
<protein>
    <recommendedName>
        <fullName evidence="5">Lipoprotein</fullName>
    </recommendedName>
</protein>
<dbReference type="Proteomes" id="UP000062160">
    <property type="component" value="Unassembled WGS sequence"/>
</dbReference>
<accession>A0A0U9HD88</accession>